<keyword evidence="1" id="KW-0175">Coiled coil</keyword>
<name>A0A2A6CCK6_PRIPA</name>
<feature type="transmembrane region" description="Helical" evidence="3">
    <location>
        <begin position="438"/>
        <end position="462"/>
    </location>
</feature>
<evidence type="ECO:0000313" key="5">
    <source>
        <dbReference type="Proteomes" id="UP000005239"/>
    </source>
</evidence>
<evidence type="ECO:0000256" key="2">
    <source>
        <dbReference type="SAM" id="MobiDB-lite"/>
    </source>
</evidence>
<sequence length="682" mass="76704">MVTTTKTDDLPSDSEVTVRMKTIRSRTETIHLLDRDLAEAAEEMRAIHVTPIMARFPEQKVDEKDEQDEEEEGDYESTVETTTKRRKGLGRKKQRKEEAERRRKMMMESTEPPPSEPTSEQTKSPRHLLTSRPTTAVPTSETHRSSFVHGAIDPQDPKFTNKGEIRAYPAQVASRRPKGQGRKKANKAKSNLSKDVSLLWMMNEETPSTSFPVTAARPPSPVSALPRPSTEPATGQIQTITIPTRSIITDELEPSSSPTTVPREIVETAYDLWRQSIDRAASAEGVTERRRKQEEEERMRTEAPSMHRVASAGSKADRLPAPTQIRSPASVQFDLDDDEPVIITHGGVQHPAAMHHGPTATDAAAAATAAATAAPSLHTPPAADVTSLLLEKKRAEAAEKMQREEEERAREQGLYRVDFQTQLASFSSSTLCYARNFFVLWCIVEVFTALPFLFGILAGRWLLFYPTVVVDASLLIIGGIFCLTITVFAPIVYFTQDEMPPSTFLEWMTFDFVIVSGLLLFGLVFYLTFKAIQILTQTRSLARYDEYLDEPSPDPNHNDYPEQRRWNQVTHSHNLESSWLTYPQRPAHTSPISPDYLRTPVGPPFGCDLPTWSYHVRSVVTVWGNPCSQSINNRESYRSPRRFQTIPQVGIKHFPQVAIKLDSNLWELLDSKLIPDTGAYFA</sequence>
<proteinExistence type="predicted"/>
<feature type="compositionally biased region" description="Basic and acidic residues" evidence="2">
    <location>
        <begin position="155"/>
        <end position="165"/>
    </location>
</feature>
<keyword evidence="5" id="KW-1185">Reference proteome</keyword>
<reference evidence="5" key="1">
    <citation type="journal article" date="2008" name="Nat. Genet.">
        <title>The Pristionchus pacificus genome provides a unique perspective on nematode lifestyle and parasitism.</title>
        <authorList>
            <person name="Dieterich C."/>
            <person name="Clifton S.W."/>
            <person name="Schuster L.N."/>
            <person name="Chinwalla A."/>
            <person name="Delehaunty K."/>
            <person name="Dinkelacker I."/>
            <person name="Fulton L."/>
            <person name="Fulton R."/>
            <person name="Godfrey J."/>
            <person name="Minx P."/>
            <person name="Mitreva M."/>
            <person name="Roeseler W."/>
            <person name="Tian H."/>
            <person name="Witte H."/>
            <person name="Yang S.P."/>
            <person name="Wilson R.K."/>
            <person name="Sommer R.J."/>
        </authorList>
    </citation>
    <scope>NUCLEOTIDE SEQUENCE [LARGE SCALE GENOMIC DNA]</scope>
    <source>
        <strain evidence="5">PS312</strain>
    </source>
</reference>
<dbReference type="EnsemblMetazoa" id="PPA22987.1">
    <property type="protein sequence ID" value="PPA22987.1"/>
    <property type="gene ID" value="WBGene00112541"/>
</dbReference>
<feature type="region of interest" description="Disordered" evidence="2">
    <location>
        <begin position="281"/>
        <end position="330"/>
    </location>
</feature>
<feature type="region of interest" description="Disordered" evidence="2">
    <location>
        <begin position="57"/>
        <end position="192"/>
    </location>
</feature>
<feature type="compositionally biased region" description="Low complexity" evidence="2">
    <location>
        <begin position="358"/>
        <end position="377"/>
    </location>
</feature>
<dbReference type="PANTHER" id="PTHR34402">
    <property type="entry name" value="PROTEIN CBG02762"/>
    <property type="match status" value="1"/>
</dbReference>
<gene>
    <name evidence="4" type="primary">WBGene00112541</name>
</gene>
<feature type="region of interest" description="Disordered" evidence="2">
    <location>
        <begin position="209"/>
        <end position="235"/>
    </location>
</feature>
<protein>
    <submittedName>
        <fullName evidence="4">Uncharacterized protein</fullName>
    </submittedName>
</protein>
<accession>A0A8R1UE96</accession>
<feature type="coiled-coil region" evidence="1">
    <location>
        <begin position="387"/>
        <end position="414"/>
    </location>
</feature>
<keyword evidence="3" id="KW-0812">Transmembrane</keyword>
<accession>A0A2A6CCK6</accession>
<evidence type="ECO:0000313" key="4">
    <source>
        <dbReference type="EnsemblMetazoa" id="PPA22987.1"/>
    </source>
</evidence>
<feature type="compositionally biased region" description="Basic residues" evidence="2">
    <location>
        <begin position="175"/>
        <end position="187"/>
    </location>
</feature>
<keyword evidence="3" id="KW-0472">Membrane</keyword>
<dbReference type="PANTHER" id="PTHR34402:SF1">
    <property type="entry name" value="PROTEIN CBG02762"/>
    <property type="match status" value="1"/>
</dbReference>
<dbReference type="Proteomes" id="UP000005239">
    <property type="component" value="Unassembled WGS sequence"/>
</dbReference>
<feature type="compositionally biased region" description="Polar residues" evidence="2">
    <location>
        <begin position="131"/>
        <end position="140"/>
    </location>
</feature>
<feature type="transmembrane region" description="Helical" evidence="3">
    <location>
        <begin position="507"/>
        <end position="529"/>
    </location>
</feature>
<reference evidence="4" key="2">
    <citation type="submission" date="2022-06" db="UniProtKB">
        <authorList>
            <consortium name="EnsemblMetazoa"/>
        </authorList>
    </citation>
    <scope>IDENTIFICATION</scope>
    <source>
        <strain evidence="4">PS312</strain>
    </source>
</reference>
<feature type="compositionally biased region" description="Basic residues" evidence="2">
    <location>
        <begin position="84"/>
        <end position="94"/>
    </location>
</feature>
<evidence type="ECO:0000256" key="3">
    <source>
        <dbReference type="SAM" id="Phobius"/>
    </source>
</evidence>
<feature type="compositionally biased region" description="Acidic residues" evidence="2">
    <location>
        <begin position="64"/>
        <end position="77"/>
    </location>
</feature>
<feature type="compositionally biased region" description="Basic and acidic residues" evidence="2">
    <location>
        <begin position="286"/>
        <end position="301"/>
    </location>
</feature>
<evidence type="ECO:0000256" key="1">
    <source>
        <dbReference type="SAM" id="Coils"/>
    </source>
</evidence>
<feature type="transmembrane region" description="Helical" evidence="3">
    <location>
        <begin position="474"/>
        <end position="495"/>
    </location>
</feature>
<dbReference type="OrthoDB" id="5859334at2759"/>
<feature type="region of interest" description="Disordered" evidence="2">
    <location>
        <begin position="349"/>
        <end position="377"/>
    </location>
</feature>
<keyword evidence="3" id="KW-1133">Transmembrane helix</keyword>
<dbReference type="AlphaFoldDB" id="A0A2A6CCK6"/>
<organism evidence="4 5">
    <name type="scientific">Pristionchus pacificus</name>
    <name type="common">Parasitic nematode worm</name>
    <dbReference type="NCBI Taxonomy" id="54126"/>
    <lineage>
        <taxon>Eukaryota</taxon>
        <taxon>Metazoa</taxon>
        <taxon>Ecdysozoa</taxon>
        <taxon>Nematoda</taxon>
        <taxon>Chromadorea</taxon>
        <taxon>Rhabditida</taxon>
        <taxon>Rhabditina</taxon>
        <taxon>Diplogasteromorpha</taxon>
        <taxon>Diplogasteroidea</taxon>
        <taxon>Neodiplogasteridae</taxon>
        <taxon>Pristionchus</taxon>
    </lineage>
</organism>